<keyword evidence="2 3" id="KW-0067">ATP-binding</keyword>
<dbReference type="GO" id="GO:0005829">
    <property type="term" value="C:cytosol"/>
    <property type="evidence" value="ECO:0007669"/>
    <property type="project" value="TreeGrafter"/>
</dbReference>
<evidence type="ECO:0000256" key="2">
    <source>
        <dbReference type="ARBA" id="ARBA00022840"/>
    </source>
</evidence>
<keyword evidence="4" id="KW-0418">Kinase</keyword>
<dbReference type="InterPro" id="IPR000719">
    <property type="entry name" value="Prot_kinase_dom"/>
</dbReference>
<dbReference type="InterPro" id="IPR008271">
    <property type="entry name" value="Ser/Thr_kinase_AS"/>
</dbReference>
<feature type="binding site" evidence="3">
    <location>
        <position position="115"/>
    </location>
    <ligand>
        <name>ATP</name>
        <dbReference type="ChEBI" id="CHEBI:30616"/>
    </ligand>
</feature>
<dbReference type="GO" id="GO:0045719">
    <property type="term" value="P:negative regulation of glycogen biosynthetic process"/>
    <property type="evidence" value="ECO:0007669"/>
    <property type="project" value="TreeGrafter"/>
</dbReference>
<accession>A0A177WNT1</accession>
<evidence type="ECO:0000259" key="5">
    <source>
        <dbReference type="PROSITE" id="PS50011"/>
    </source>
</evidence>
<dbReference type="PIRSF" id="PIRSF000654">
    <property type="entry name" value="Integrin-linked_kinase"/>
    <property type="match status" value="1"/>
</dbReference>
<keyword evidence="1 3" id="KW-0547">Nucleotide-binding</keyword>
<name>A0A177WNT1_BATDL</name>
<dbReference type="PROSITE" id="PS00107">
    <property type="entry name" value="PROTEIN_KINASE_ATP"/>
    <property type="match status" value="1"/>
</dbReference>
<reference evidence="6 7" key="1">
    <citation type="submission" date="2006-10" db="EMBL/GenBank/DDBJ databases">
        <title>The Genome Sequence of Batrachochytrium dendrobatidis JEL423.</title>
        <authorList>
            <consortium name="The Broad Institute Genome Sequencing Platform"/>
            <person name="Birren B."/>
            <person name="Lander E."/>
            <person name="Galagan J."/>
            <person name="Cuomo C."/>
            <person name="Devon K."/>
            <person name="Jaffe D."/>
            <person name="Butler J."/>
            <person name="Alvarez P."/>
            <person name="Gnerre S."/>
            <person name="Grabherr M."/>
            <person name="Kleber M."/>
            <person name="Mauceli E."/>
            <person name="Brockman W."/>
            <person name="Young S."/>
            <person name="LaButti K."/>
            <person name="Sykes S."/>
            <person name="DeCaprio D."/>
            <person name="Crawford M."/>
            <person name="Koehrsen M."/>
            <person name="Engels R."/>
            <person name="Montgomery P."/>
            <person name="Pearson M."/>
            <person name="Howarth C."/>
            <person name="Larson L."/>
            <person name="White J."/>
            <person name="O'Leary S."/>
            <person name="Kodira C."/>
            <person name="Zeng Q."/>
            <person name="Yandava C."/>
            <person name="Alvarado L."/>
            <person name="Longcore J."/>
            <person name="James T."/>
        </authorList>
    </citation>
    <scope>NUCLEOTIDE SEQUENCE [LARGE SCALE GENOMIC DNA]</scope>
    <source>
        <strain evidence="6 7">JEL423</strain>
    </source>
</reference>
<dbReference type="OrthoDB" id="10252171at2759"/>
<dbReference type="PROSITE" id="PS50011">
    <property type="entry name" value="PROTEIN_KINASE_DOM"/>
    <property type="match status" value="1"/>
</dbReference>
<evidence type="ECO:0000256" key="3">
    <source>
        <dbReference type="PROSITE-ProRule" id="PRU10141"/>
    </source>
</evidence>
<dbReference type="STRING" id="403673.A0A177WNT1"/>
<dbReference type="GO" id="GO:0005524">
    <property type="term" value="F:ATP binding"/>
    <property type="evidence" value="ECO:0007669"/>
    <property type="project" value="UniProtKB-UniRule"/>
</dbReference>
<keyword evidence="4" id="KW-0808">Transferase</keyword>
<dbReference type="PROSITE" id="PS00108">
    <property type="entry name" value="PROTEIN_KINASE_ST"/>
    <property type="match status" value="1"/>
</dbReference>
<dbReference type="GO" id="GO:0005634">
    <property type="term" value="C:nucleus"/>
    <property type="evidence" value="ECO:0007669"/>
    <property type="project" value="TreeGrafter"/>
</dbReference>
<dbReference type="Pfam" id="PF00069">
    <property type="entry name" value="Pkinase"/>
    <property type="match status" value="2"/>
</dbReference>
<organism evidence="6 7">
    <name type="scientific">Batrachochytrium dendrobatidis (strain JEL423)</name>
    <dbReference type="NCBI Taxonomy" id="403673"/>
    <lineage>
        <taxon>Eukaryota</taxon>
        <taxon>Fungi</taxon>
        <taxon>Fungi incertae sedis</taxon>
        <taxon>Chytridiomycota</taxon>
        <taxon>Chytridiomycota incertae sedis</taxon>
        <taxon>Chytridiomycetes</taxon>
        <taxon>Rhizophydiales</taxon>
        <taxon>Rhizophydiales incertae sedis</taxon>
        <taxon>Batrachochytrium</taxon>
    </lineage>
</organism>
<feature type="domain" description="Protein kinase" evidence="5">
    <location>
        <begin position="82"/>
        <end position="404"/>
    </location>
</feature>
<protein>
    <recommendedName>
        <fullName evidence="5">Protein kinase domain-containing protein</fullName>
    </recommendedName>
</protein>
<dbReference type="InterPro" id="IPR011009">
    <property type="entry name" value="Kinase-like_dom_sf"/>
</dbReference>
<dbReference type="Gene3D" id="3.30.200.20">
    <property type="entry name" value="Phosphorylase Kinase, domain 1"/>
    <property type="match status" value="1"/>
</dbReference>
<dbReference type="Proteomes" id="UP000077115">
    <property type="component" value="Unassembled WGS sequence"/>
</dbReference>
<comment type="similarity">
    <text evidence="4">Belongs to the protein kinase superfamily.</text>
</comment>
<evidence type="ECO:0000313" key="6">
    <source>
        <dbReference type="EMBL" id="OAJ41324.1"/>
    </source>
</evidence>
<dbReference type="FunFam" id="3.30.200.20:FF:000314">
    <property type="entry name" value="Serine/threonine protein kinase"/>
    <property type="match status" value="1"/>
</dbReference>
<evidence type="ECO:0000256" key="4">
    <source>
        <dbReference type="RuleBase" id="RU000304"/>
    </source>
</evidence>
<dbReference type="InterPro" id="IPR017441">
    <property type="entry name" value="Protein_kinase_ATP_BS"/>
</dbReference>
<dbReference type="SMART" id="SM00220">
    <property type="entry name" value="S_TKc"/>
    <property type="match status" value="1"/>
</dbReference>
<dbReference type="EMBL" id="DS022305">
    <property type="protein sequence ID" value="OAJ41324.1"/>
    <property type="molecule type" value="Genomic_DNA"/>
</dbReference>
<evidence type="ECO:0000256" key="1">
    <source>
        <dbReference type="ARBA" id="ARBA00022741"/>
    </source>
</evidence>
<gene>
    <name evidence="6" type="ORF">BDEG_24945</name>
</gene>
<reference evidence="6 7" key="2">
    <citation type="submission" date="2016-05" db="EMBL/GenBank/DDBJ databases">
        <title>Lineage-specific infection strategies underlie the spectrum of fungal disease in amphibians.</title>
        <authorList>
            <person name="Cuomo C.A."/>
            <person name="Farrer R.A."/>
            <person name="James T."/>
            <person name="Longcore J."/>
            <person name="Birren B."/>
        </authorList>
    </citation>
    <scope>NUCLEOTIDE SEQUENCE [LARGE SCALE GENOMIC DNA]</scope>
    <source>
        <strain evidence="6 7">JEL423</strain>
    </source>
</reference>
<keyword evidence="4" id="KW-0723">Serine/threonine-protein kinase</keyword>
<sequence>MPTSLARTVSYPSTEFAHTYHCFSQMPSVPIPPLPKSGTLYRATPEKASSISAQVQDNQTQPSMAEKQLAGHTLLKEFADRFELISELGSGGFGFVLGALDRHTGKEVAAKFILKSRVASDGWVRDPQLGVIPIEVYFLRHCRHTNIISYVAVYSDHKFVYFVTELHGSQWVASKDQIQSRLTQSSVAQVPVFPVSAEPVLHSPYVTPNNSTLDLKQPIFQRSVTCPFPAKLARRPSMDLFECIEQYDRIPEESAKGIFFQVVQAIRYLHCKGVVHRDIKDENIVIDGSFHVKIIDFGSAAVESSDPNFLFDRFQGTIQYASPEILRGEKYRGKPTDVWALGILLYTILYGEVPFASSEQAKSCAYKPPRFPSSPKCMDLLGWMLQKHASQRPTADQILCHPWFESIPQPLHYSPPSADAKP</sequence>
<dbReference type="PANTHER" id="PTHR24346">
    <property type="entry name" value="MAP/MICROTUBULE AFFINITY-REGULATING KINASE"/>
    <property type="match status" value="1"/>
</dbReference>
<evidence type="ECO:0000313" key="7">
    <source>
        <dbReference type="Proteomes" id="UP000077115"/>
    </source>
</evidence>
<dbReference type="GO" id="GO:0004674">
    <property type="term" value="F:protein serine/threonine kinase activity"/>
    <property type="evidence" value="ECO:0007669"/>
    <property type="project" value="UniProtKB-KW"/>
</dbReference>
<dbReference type="Gene3D" id="1.10.510.10">
    <property type="entry name" value="Transferase(Phosphotransferase) domain 1"/>
    <property type="match status" value="1"/>
</dbReference>
<dbReference type="AlphaFoldDB" id="A0A177WNT1"/>
<dbReference type="PANTHER" id="PTHR24346:SF72">
    <property type="entry name" value="CAMK PROTEIN KINASE"/>
    <property type="match status" value="1"/>
</dbReference>
<dbReference type="GO" id="GO:0035556">
    <property type="term" value="P:intracellular signal transduction"/>
    <property type="evidence" value="ECO:0007669"/>
    <property type="project" value="TreeGrafter"/>
</dbReference>
<proteinExistence type="inferred from homology"/>
<dbReference type="SUPFAM" id="SSF56112">
    <property type="entry name" value="Protein kinase-like (PK-like)"/>
    <property type="match status" value="2"/>
</dbReference>
<dbReference type="VEuPathDB" id="FungiDB:BDEG_24945"/>
<dbReference type="eggNOG" id="KOG1152">
    <property type="taxonomic scope" value="Eukaryota"/>
</dbReference>